<proteinExistence type="predicted"/>
<protein>
    <submittedName>
        <fullName evidence="1">Uncharacterized protein</fullName>
    </submittedName>
</protein>
<dbReference type="EMBL" id="CAJNOE010006442">
    <property type="protein sequence ID" value="CAF1523717.1"/>
    <property type="molecule type" value="Genomic_DNA"/>
</dbReference>
<sequence length="24" mass="2811">MNFRLNRPCINLRQLGDGRVDCYG</sequence>
<name>A0A815UYF7_9BILA</name>
<evidence type="ECO:0000313" key="2">
    <source>
        <dbReference type="Proteomes" id="UP000663860"/>
    </source>
</evidence>
<gene>
    <name evidence="1" type="ORF">IZO911_LOCUS45920</name>
</gene>
<dbReference type="Proteomes" id="UP000663860">
    <property type="component" value="Unassembled WGS sequence"/>
</dbReference>
<evidence type="ECO:0000313" key="1">
    <source>
        <dbReference type="EMBL" id="CAF1523717.1"/>
    </source>
</evidence>
<comment type="caution">
    <text evidence="1">The sequence shown here is derived from an EMBL/GenBank/DDBJ whole genome shotgun (WGS) entry which is preliminary data.</text>
</comment>
<organism evidence="1 2">
    <name type="scientific">Adineta steineri</name>
    <dbReference type="NCBI Taxonomy" id="433720"/>
    <lineage>
        <taxon>Eukaryota</taxon>
        <taxon>Metazoa</taxon>
        <taxon>Spiralia</taxon>
        <taxon>Gnathifera</taxon>
        <taxon>Rotifera</taxon>
        <taxon>Eurotatoria</taxon>
        <taxon>Bdelloidea</taxon>
        <taxon>Adinetida</taxon>
        <taxon>Adinetidae</taxon>
        <taxon>Adineta</taxon>
    </lineage>
</organism>
<reference evidence="1" key="1">
    <citation type="submission" date="2021-02" db="EMBL/GenBank/DDBJ databases">
        <authorList>
            <person name="Nowell W R."/>
        </authorList>
    </citation>
    <scope>NUCLEOTIDE SEQUENCE</scope>
</reference>
<dbReference type="AlphaFoldDB" id="A0A815UYF7"/>
<accession>A0A815UYF7</accession>
<feature type="non-terminal residue" evidence="1">
    <location>
        <position position="24"/>
    </location>
</feature>